<comment type="caution">
    <text evidence="4">The sequence shown here is derived from an EMBL/GenBank/DDBJ whole genome shotgun (WGS) entry which is preliminary data.</text>
</comment>
<keyword evidence="1" id="KW-0808">Transferase</keyword>
<organism evidence="4 5">
    <name type="scientific">Candidatus Fimiplasma intestinipullorum</name>
    <dbReference type="NCBI Taxonomy" id="2840825"/>
    <lineage>
        <taxon>Bacteria</taxon>
        <taxon>Bacillati</taxon>
        <taxon>Bacillota</taxon>
        <taxon>Clostridia</taxon>
        <taxon>Eubacteriales</taxon>
        <taxon>Candidatus Fimiplasma</taxon>
    </lineage>
</organism>
<gene>
    <name evidence="4" type="ORF">IAD15_08080</name>
</gene>
<dbReference type="InterPro" id="IPR051635">
    <property type="entry name" value="SNAT-like"/>
</dbReference>
<dbReference type="PANTHER" id="PTHR10908">
    <property type="entry name" value="SEROTONIN N-ACETYLTRANSFERASE"/>
    <property type="match status" value="1"/>
</dbReference>
<accession>A0A9D1HPT0</accession>
<evidence type="ECO:0000313" key="4">
    <source>
        <dbReference type="EMBL" id="HIU14011.1"/>
    </source>
</evidence>
<evidence type="ECO:0000256" key="1">
    <source>
        <dbReference type="ARBA" id="ARBA00022679"/>
    </source>
</evidence>
<feature type="domain" description="N-acetyltransferase" evidence="3">
    <location>
        <begin position="19"/>
        <end position="182"/>
    </location>
</feature>
<dbReference type="InterPro" id="IPR016181">
    <property type="entry name" value="Acyl_CoA_acyltransferase"/>
</dbReference>
<dbReference type="SUPFAM" id="SSF55729">
    <property type="entry name" value="Acyl-CoA N-acyltransferases (Nat)"/>
    <property type="match status" value="2"/>
</dbReference>
<dbReference type="InterPro" id="IPR000182">
    <property type="entry name" value="GNAT_dom"/>
</dbReference>
<dbReference type="Gene3D" id="3.40.630.30">
    <property type="match status" value="2"/>
</dbReference>
<protein>
    <submittedName>
        <fullName evidence="4">GNAT family N-acetyltransferase</fullName>
    </submittedName>
</protein>
<keyword evidence="2" id="KW-0012">Acyltransferase</keyword>
<dbReference type="AlphaFoldDB" id="A0A9D1HPT0"/>
<dbReference type="GO" id="GO:0008080">
    <property type="term" value="F:N-acetyltransferase activity"/>
    <property type="evidence" value="ECO:0007669"/>
    <property type="project" value="UniProtKB-ARBA"/>
</dbReference>
<sequence length="354" mass="40231">MNEEQQASLLAEGALATHYLFRWLHPDEVEQISRMEEICFRSGEALSSAMIEARAQQVEQSFFVAVSCREHRVVGFVSGIQTDETHFRDAFYADPSLHDPKGKSLMLLGLAVLPEYRGQGIGRTLMALYLKAKQQKSSLDRAVLTCLNDSIEMYEKMGFRLGERANSQLGGRSYVEMVHYFGANDHCWIRSLCAKDIPLIVRAERAQGWQASADKYEKRLLDQREGREVALVALWEGQPVGYINVYPCSVWGPASWRGYPEIVDFGVLEKYRCRGIGSRLMDEAERIAFERADFVFLGVGLHQGYGSAQRMYVRRGNLPDGKGVYYHDDILTPYTSCCNDDHLVLYMGKRRPAQ</sequence>
<dbReference type="PANTHER" id="PTHR10908:SF0">
    <property type="entry name" value="SEROTONIN N-ACETYLTRANSFERASE"/>
    <property type="match status" value="1"/>
</dbReference>
<evidence type="ECO:0000259" key="3">
    <source>
        <dbReference type="PROSITE" id="PS51186"/>
    </source>
</evidence>
<proteinExistence type="predicted"/>
<reference evidence="4" key="2">
    <citation type="journal article" date="2021" name="PeerJ">
        <title>Extensive microbial diversity within the chicken gut microbiome revealed by metagenomics and culture.</title>
        <authorList>
            <person name="Gilroy R."/>
            <person name="Ravi A."/>
            <person name="Getino M."/>
            <person name="Pursley I."/>
            <person name="Horton D.L."/>
            <person name="Alikhan N.F."/>
            <person name="Baker D."/>
            <person name="Gharbi K."/>
            <person name="Hall N."/>
            <person name="Watson M."/>
            <person name="Adriaenssens E.M."/>
            <person name="Foster-Nyarko E."/>
            <person name="Jarju S."/>
            <person name="Secka A."/>
            <person name="Antonio M."/>
            <person name="Oren A."/>
            <person name="Chaudhuri R.R."/>
            <person name="La Ragione R."/>
            <person name="Hildebrand F."/>
            <person name="Pallen M.J."/>
        </authorList>
    </citation>
    <scope>NUCLEOTIDE SEQUENCE</scope>
    <source>
        <strain evidence="4">CHK195-11698</strain>
    </source>
</reference>
<evidence type="ECO:0000256" key="2">
    <source>
        <dbReference type="ARBA" id="ARBA00023315"/>
    </source>
</evidence>
<dbReference type="Proteomes" id="UP000824175">
    <property type="component" value="Unassembled WGS sequence"/>
</dbReference>
<dbReference type="Pfam" id="PF00583">
    <property type="entry name" value="Acetyltransf_1"/>
    <property type="match status" value="2"/>
</dbReference>
<feature type="domain" description="N-acetyltransferase" evidence="3">
    <location>
        <begin position="187"/>
        <end position="352"/>
    </location>
</feature>
<name>A0A9D1HPT0_9FIRM</name>
<dbReference type="PROSITE" id="PS51186">
    <property type="entry name" value="GNAT"/>
    <property type="match status" value="2"/>
</dbReference>
<reference evidence="4" key="1">
    <citation type="submission" date="2020-10" db="EMBL/GenBank/DDBJ databases">
        <authorList>
            <person name="Gilroy R."/>
        </authorList>
    </citation>
    <scope>NUCLEOTIDE SEQUENCE</scope>
    <source>
        <strain evidence="4">CHK195-11698</strain>
    </source>
</reference>
<evidence type="ECO:0000313" key="5">
    <source>
        <dbReference type="Proteomes" id="UP000824175"/>
    </source>
</evidence>
<dbReference type="CDD" id="cd04301">
    <property type="entry name" value="NAT_SF"/>
    <property type="match status" value="2"/>
</dbReference>
<dbReference type="EMBL" id="DVMJ01000066">
    <property type="protein sequence ID" value="HIU14011.1"/>
    <property type="molecule type" value="Genomic_DNA"/>
</dbReference>